<evidence type="ECO:0000313" key="3">
    <source>
        <dbReference type="Proteomes" id="UP000194236"/>
    </source>
</evidence>
<feature type="transmembrane region" description="Helical" evidence="1">
    <location>
        <begin position="42"/>
        <end position="66"/>
    </location>
</feature>
<evidence type="ECO:0008006" key="4">
    <source>
        <dbReference type="Google" id="ProtNLM"/>
    </source>
</evidence>
<dbReference type="OrthoDB" id="6511428at2759"/>
<gene>
    <name evidence="2" type="ORF">BLA29_009705</name>
</gene>
<proteinExistence type="predicted"/>
<feature type="transmembrane region" description="Helical" evidence="1">
    <location>
        <begin position="114"/>
        <end position="132"/>
    </location>
</feature>
<feature type="transmembrane region" description="Helical" evidence="1">
    <location>
        <begin position="139"/>
        <end position="160"/>
    </location>
</feature>
<dbReference type="EMBL" id="MUJZ01043708">
    <property type="protein sequence ID" value="OTF75102.1"/>
    <property type="molecule type" value="Genomic_DNA"/>
</dbReference>
<feature type="transmembrane region" description="Helical" evidence="1">
    <location>
        <begin position="166"/>
        <end position="184"/>
    </location>
</feature>
<evidence type="ECO:0000256" key="1">
    <source>
        <dbReference type="SAM" id="Phobius"/>
    </source>
</evidence>
<comment type="caution">
    <text evidence="2">The sequence shown here is derived from an EMBL/GenBank/DDBJ whole genome shotgun (WGS) entry which is preliminary data.</text>
</comment>
<evidence type="ECO:0000313" key="2">
    <source>
        <dbReference type="EMBL" id="OTF75102.1"/>
    </source>
</evidence>
<sequence length="204" mass="24304">MKMPKPKAKNILQKFFNSIITMTQTEQIVKPYVFTLKKWSTILLNLINLIVLSWLVINLILTSNYFGKLDQKSSMNSTKSIRQYNYAIFSYMDYYDQQQQQQSDEDFNQLLTEFYTNITEIIIDLIGLVAVIKEHYHLSLIYIVLGMINLIGTIVMYTEMQTYETLIQMILTIVFYTVLLFYVNDLMKIQKQRKQREEEQQQQI</sequence>
<dbReference type="AlphaFoldDB" id="A0A1Y3B2Q4"/>
<keyword evidence="1" id="KW-1133">Transmembrane helix</keyword>
<reference evidence="2 3" key="1">
    <citation type="submission" date="2017-03" db="EMBL/GenBank/DDBJ databases">
        <title>Genome Survey of Euroglyphus maynei.</title>
        <authorList>
            <person name="Arlian L.G."/>
            <person name="Morgan M.S."/>
            <person name="Rider S.D."/>
        </authorList>
    </citation>
    <scope>NUCLEOTIDE SEQUENCE [LARGE SCALE GENOMIC DNA]</scope>
    <source>
        <strain evidence="2">Arlian Lab</strain>
        <tissue evidence="2">Whole body</tissue>
    </source>
</reference>
<dbReference type="Proteomes" id="UP000194236">
    <property type="component" value="Unassembled WGS sequence"/>
</dbReference>
<name>A0A1Y3B2Q4_EURMA</name>
<protein>
    <recommendedName>
        <fullName evidence="4">Transmembrane protein</fullName>
    </recommendedName>
</protein>
<keyword evidence="3" id="KW-1185">Reference proteome</keyword>
<keyword evidence="1" id="KW-0812">Transmembrane</keyword>
<organism evidence="2 3">
    <name type="scientific">Euroglyphus maynei</name>
    <name type="common">Mayne's house dust mite</name>
    <dbReference type="NCBI Taxonomy" id="6958"/>
    <lineage>
        <taxon>Eukaryota</taxon>
        <taxon>Metazoa</taxon>
        <taxon>Ecdysozoa</taxon>
        <taxon>Arthropoda</taxon>
        <taxon>Chelicerata</taxon>
        <taxon>Arachnida</taxon>
        <taxon>Acari</taxon>
        <taxon>Acariformes</taxon>
        <taxon>Sarcoptiformes</taxon>
        <taxon>Astigmata</taxon>
        <taxon>Psoroptidia</taxon>
        <taxon>Analgoidea</taxon>
        <taxon>Pyroglyphidae</taxon>
        <taxon>Pyroglyphinae</taxon>
        <taxon>Euroglyphus</taxon>
    </lineage>
</organism>
<accession>A0A1Y3B2Q4</accession>
<keyword evidence="1" id="KW-0472">Membrane</keyword>